<sequence length="300" mass="32302">MSDSESDWASEGSKKSVQLRSPDYSVHFEPLDYAVPPPAPLIEIAELRSWSLYRALICEFVAALLFQYINVATIVGYKVQASTDQCDGVGLLGIAWASGGMMFVLVYCNTRISGGHINPAVTFGLMLTRKVSAVRAVLYIKAQCLGAIVGTCIVKGTIEKHAYNSNGGGANMVSSGYSHGTALGAEMIGTFILIFVVFSSTDPKRNAEGSNVPLLMSLPLGFTLFAVHLATFPITGAGLNPARSLGTAVIYNQNQAWDDLWIFWVGPLVGALAAAVYLHYNPRHIFIKPLFDGFEDNPSN</sequence>
<evidence type="ECO:0000256" key="7">
    <source>
        <dbReference type="RuleBase" id="RU000477"/>
    </source>
</evidence>
<dbReference type="PRINTS" id="PR00783">
    <property type="entry name" value="MINTRINSICP"/>
</dbReference>
<dbReference type="AlphaFoldDB" id="A0ABC8VZ19"/>
<keyword evidence="5 8" id="KW-1133">Transmembrane helix</keyword>
<dbReference type="GO" id="GO:0016020">
    <property type="term" value="C:membrane"/>
    <property type="evidence" value="ECO:0007669"/>
    <property type="project" value="UniProtKB-SubCell"/>
</dbReference>
<comment type="subcellular location">
    <subcellularLocation>
        <location evidence="1">Membrane</location>
        <topology evidence="1">Multi-pass membrane protein</topology>
    </subcellularLocation>
</comment>
<dbReference type="EMBL" id="OZ075121">
    <property type="protein sequence ID" value="CAL4899736.1"/>
    <property type="molecule type" value="Genomic_DNA"/>
</dbReference>
<evidence type="ECO:0000256" key="4">
    <source>
        <dbReference type="ARBA" id="ARBA00022737"/>
    </source>
</evidence>
<protein>
    <submittedName>
        <fullName evidence="9">Uncharacterized protein</fullName>
    </submittedName>
</protein>
<evidence type="ECO:0000313" key="10">
    <source>
        <dbReference type="Proteomes" id="UP001497457"/>
    </source>
</evidence>
<feature type="transmembrane region" description="Helical" evidence="8">
    <location>
        <begin position="56"/>
        <end position="77"/>
    </location>
</feature>
<dbReference type="InterPro" id="IPR034294">
    <property type="entry name" value="Aquaporin_transptr"/>
</dbReference>
<evidence type="ECO:0000256" key="2">
    <source>
        <dbReference type="ARBA" id="ARBA00022448"/>
    </source>
</evidence>
<dbReference type="PROSITE" id="PS00221">
    <property type="entry name" value="MIP"/>
    <property type="match status" value="1"/>
</dbReference>
<reference evidence="9 10" key="2">
    <citation type="submission" date="2024-10" db="EMBL/GenBank/DDBJ databases">
        <authorList>
            <person name="Ryan C."/>
        </authorList>
    </citation>
    <scope>NUCLEOTIDE SEQUENCE [LARGE SCALE GENOMIC DNA]</scope>
</reference>
<evidence type="ECO:0000256" key="1">
    <source>
        <dbReference type="ARBA" id="ARBA00004141"/>
    </source>
</evidence>
<evidence type="ECO:0000256" key="8">
    <source>
        <dbReference type="SAM" id="Phobius"/>
    </source>
</evidence>
<dbReference type="Pfam" id="PF00230">
    <property type="entry name" value="MIP"/>
    <property type="match status" value="1"/>
</dbReference>
<keyword evidence="10" id="KW-1185">Reference proteome</keyword>
<feature type="transmembrane region" description="Helical" evidence="8">
    <location>
        <begin position="136"/>
        <end position="158"/>
    </location>
</feature>
<comment type="similarity">
    <text evidence="7">Belongs to the MIP/aquaporin (TC 1.A.8) family.</text>
</comment>
<keyword evidence="3 7" id="KW-0812">Transmembrane</keyword>
<proteinExistence type="inferred from homology"/>
<dbReference type="SUPFAM" id="SSF81338">
    <property type="entry name" value="Aquaporin-like"/>
    <property type="match status" value="1"/>
</dbReference>
<gene>
    <name evidence="9" type="ORF">URODEC1_LOCUS8356</name>
</gene>
<feature type="transmembrane region" description="Helical" evidence="8">
    <location>
        <begin position="212"/>
        <end position="234"/>
    </location>
</feature>
<keyword evidence="4" id="KW-0677">Repeat</keyword>
<feature type="transmembrane region" description="Helical" evidence="8">
    <location>
        <begin position="178"/>
        <end position="200"/>
    </location>
</feature>
<evidence type="ECO:0000256" key="3">
    <source>
        <dbReference type="ARBA" id="ARBA00022692"/>
    </source>
</evidence>
<feature type="transmembrane region" description="Helical" evidence="8">
    <location>
        <begin position="89"/>
        <end position="108"/>
    </location>
</feature>
<accession>A0ABC8VZ19</accession>
<dbReference type="InterPro" id="IPR000425">
    <property type="entry name" value="MIP"/>
</dbReference>
<dbReference type="InterPro" id="IPR022357">
    <property type="entry name" value="MIP_CS"/>
</dbReference>
<dbReference type="Gene3D" id="1.20.1080.10">
    <property type="entry name" value="Glycerol uptake facilitator protein"/>
    <property type="match status" value="1"/>
</dbReference>
<evidence type="ECO:0000256" key="5">
    <source>
        <dbReference type="ARBA" id="ARBA00022989"/>
    </source>
</evidence>
<organism evidence="9 10">
    <name type="scientific">Urochloa decumbens</name>
    <dbReference type="NCBI Taxonomy" id="240449"/>
    <lineage>
        <taxon>Eukaryota</taxon>
        <taxon>Viridiplantae</taxon>
        <taxon>Streptophyta</taxon>
        <taxon>Embryophyta</taxon>
        <taxon>Tracheophyta</taxon>
        <taxon>Spermatophyta</taxon>
        <taxon>Magnoliopsida</taxon>
        <taxon>Liliopsida</taxon>
        <taxon>Poales</taxon>
        <taxon>Poaceae</taxon>
        <taxon>PACMAD clade</taxon>
        <taxon>Panicoideae</taxon>
        <taxon>Panicodae</taxon>
        <taxon>Paniceae</taxon>
        <taxon>Melinidinae</taxon>
        <taxon>Urochloa</taxon>
    </lineage>
</organism>
<dbReference type="NCBIfam" id="TIGR00861">
    <property type="entry name" value="MIP"/>
    <property type="match status" value="1"/>
</dbReference>
<name>A0ABC8VZ19_9POAL</name>
<feature type="transmembrane region" description="Helical" evidence="8">
    <location>
        <begin position="261"/>
        <end position="280"/>
    </location>
</feature>
<evidence type="ECO:0000313" key="9">
    <source>
        <dbReference type="EMBL" id="CAL4899736.1"/>
    </source>
</evidence>
<dbReference type="Proteomes" id="UP001497457">
    <property type="component" value="Chromosome 11b"/>
</dbReference>
<dbReference type="InterPro" id="IPR023271">
    <property type="entry name" value="Aquaporin-like"/>
</dbReference>
<evidence type="ECO:0000256" key="6">
    <source>
        <dbReference type="ARBA" id="ARBA00023136"/>
    </source>
</evidence>
<reference evidence="10" key="1">
    <citation type="submission" date="2024-06" db="EMBL/GenBank/DDBJ databases">
        <authorList>
            <person name="Ryan C."/>
        </authorList>
    </citation>
    <scope>NUCLEOTIDE SEQUENCE [LARGE SCALE GENOMIC DNA]</scope>
</reference>
<keyword evidence="6 8" id="KW-0472">Membrane</keyword>
<dbReference type="PANTHER" id="PTHR45687">
    <property type="entry name" value="AQUAPORIN OR AQUAGLYCEROPORIN RELATED"/>
    <property type="match status" value="1"/>
</dbReference>
<dbReference type="CDD" id="cd00333">
    <property type="entry name" value="MIP"/>
    <property type="match status" value="1"/>
</dbReference>
<keyword evidence="2 7" id="KW-0813">Transport</keyword>